<dbReference type="GO" id="GO:0071949">
    <property type="term" value="F:FAD binding"/>
    <property type="evidence" value="ECO:0007669"/>
    <property type="project" value="InterPro"/>
</dbReference>
<evidence type="ECO:0000256" key="3">
    <source>
        <dbReference type="ARBA" id="ARBA00023002"/>
    </source>
</evidence>
<name>A0A6A6GQ44_9PEZI</name>
<dbReference type="SUPFAM" id="SSF51905">
    <property type="entry name" value="FAD/NAD(P)-binding domain"/>
    <property type="match status" value="1"/>
</dbReference>
<sequence>MGATSKSSEVLIVGAGPVGLFAAVRLGQAGIQTTFIEKESEISQLPRACMYYPQVQFVLQDAGIWTNIVEGGGFRTTGLDIRLPPVSDDQGRKKPGELVANFPGEPNFDPQVDAYGSPVQPPSMSMLDMPQPLLRKVLLEKAIETGNVESKLWIQSGETDDWFFRALKDTSSPSFANYVHGLQNVWPTHVRQMAASLPAATSAA</sequence>
<keyword evidence="1" id="KW-0285">Flavoprotein</keyword>
<dbReference type="PANTHER" id="PTHR43476">
    <property type="entry name" value="3-(3-HYDROXY-PHENYL)PROPIONATE/3-HYDROXYCINNAMIC ACID HYDROXYLASE"/>
    <property type="match status" value="1"/>
</dbReference>
<evidence type="ECO:0000313" key="5">
    <source>
        <dbReference type="EMBL" id="KAF2227620.1"/>
    </source>
</evidence>
<evidence type="ECO:0000259" key="4">
    <source>
        <dbReference type="Pfam" id="PF01494"/>
    </source>
</evidence>
<dbReference type="AlphaFoldDB" id="A0A6A6GQ44"/>
<protein>
    <recommendedName>
        <fullName evidence="4">FAD-binding domain-containing protein</fullName>
    </recommendedName>
</protein>
<keyword evidence="3" id="KW-0560">Oxidoreductase</keyword>
<dbReference type="InterPro" id="IPR002938">
    <property type="entry name" value="FAD-bd"/>
</dbReference>
<evidence type="ECO:0000256" key="2">
    <source>
        <dbReference type="ARBA" id="ARBA00022827"/>
    </source>
</evidence>
<keyword evidence="6" id="KW-1185">Reference proteome</keyword>
<dbReference type="Pfam" id="PF01494">
    <property type="entry name" value="FAD_binding_3"/>
    <property type="match status" value="1"/>
</dbReference>
<reference evidence="6" key="1">
    <citation type="journal article" date="2020" name="Stud. Mycol.">
        <title>101 Dothideomycetes genomes: A test case for predicting lifestyles and emergence of pathogens.</title>
        <authorList>
            <person name="Haridas S."/>
            <person name="Albert R."/>
            <person name="Binder M."/>
            <person name="Bloem J."/>
            <person name="LaButti K."/>
            <person name="Salamov A."/>
            <person name="Andreopoulos B."/>
            <person name="Baker S."/>
            <person name="Barry K."/>
            <person name="Bills G."/>
            <person name="Bluhm B."/>
            <person name="Cannon C."/>
            <person name="Castanera R."/>
            <person name="Culley D."/>
            <person name="Daum C."/>
            <person name="Ezra D."/>
            <person name="Gonzalez J."/>
            <person name="Henrissat B."/>
            <person name="Kuo A."/>
            <person name="Liang C."/>
            <person name="Lipzen A."/>
            <person name="Lutzoni F."/>
            <person name="Magnuson J."/>
            <person name="Mondo S."/>
            <person name="Nolan M."/>
            <person name="Ohm R."/>
            <person name="Pangilinan J."/>
            <person name="Park H.-J."/>
            <person name="Ramirez L."/>
            <person name="Alfaro M."/>
            <person name="Sun H."/>
            <person name="Tritt A."/>
            <person name="Yoshinaga Y."/>
            <person name="Zwiers L.-H."/>
            <person name="Turgeon B."/>
            <person name="Goodwin S."/>
            <person name="Spatafora J."/>
            <person name="Crous P."/>
            <person name="Grigoriev I."/>
        </authorList>
    </citation>
    <scope>NUCLEOTIDE SEQUENCE [LARGE SCALE GENOMIC DNA]</scope>
    <source>
        <strain evidence="6">CECT 20119</strain>
    </source>
</reference>
<dbReference type="GO" id="GO:0016491">
    <property type="term" value="F:oxidoreductase activity"/>
    <property type="evidence" value="ECO:0007669"/>
    <property type="project" value="UniProtKB-KW"/>
</dbReference>
<feature type="domain" description="FAD-binding" evidence="4">
    <location>
        <begin position="9"/>
        <end position="149"/>
    </location>
</feature>
<dbReference type="InterPro" id="IPR036188">
    <property type="entry name" value="FAD/NAD-bd_sf"/>
</dbReference>
<proteinExistence type="predicted"/>
<keyword evidence="2" id="KW-0274">FAD</keyword>
<evidence type="ECO:0000313" key="6">
    <source>
        <dbReference type="Proteomes" id="UP000799538"/>
    </source>
</evidence>
<dbReference type="EMBL" id="ML992501">
    <property type="protein sequence ID" value="KAF2227620.1"/>
    <property type="molecule type" value="Genomic_DNA"/>
</dbReference>
<dbReference type="Gene3D" id="3.50.50.60">
    <property type="entry name" value="FAD/NAD(P)-binding domain"/>
    <property type="match status" value="1"/>
</dbReference>
<evidence type="ECO:0000256" key="1">
    <source>
        <dbReference type="ARBA" id="ARBA00022630"/>
    </source>
</evidence>
<dbReference type="PANTHER" id="PTHR43476:SF3">
    <property type="entry name" value="FAD-BINDING MONOOXYGENASE"/>
    <property type="match status" value="1"/>
</dbReference>
<dbReference type="InterPro" id="IPR050631">
    <property type="entry name" value="PheA/TfdB_FAD_monoxygenase"/>
</dbReference>
<gene>
    <name evidence="5" type="ORF">BDZ85DRAFT_277505</name>
</gene>
<dbReference type="OrthoDB" id="3886617at2759"/>
<organism evidence="5 6">
    <name type="scientific">Elsinoe ampelina</name>
    <dbReference type="NCBI Taxonomy" id="302913"/>
    <lineage>
        <taxon>Eukaryota</taxon>
        <taxon>Fungi</taxon>
        <taxon>Dikarya</taxon>
        <taxon>Ascomycota</taxon>
        <taxon>Pezizomycotina</taxon>
        <taxon>Dothideomycetes</taxon>
        <taxon>Dothideomycetidae</taxon>
        <taxon>Myriangiales</taxon>
        <taxon>Elsinoaceae</taxon>
        <taxon>Elsinoe</taxon>
    </lineage>
</organism>
<accession>A0A6A6GQ44</accession>
<dbReference type="Gene3D" id="3.30.9.10">
    <property type="entry name" value="D-Amino Acid Oxidase, subunit A, domain 2"/>
    <property type="match status" value="1"/>
</dbReference>
<dbReference type="Proteomes" id="UP000799538">
    <property type="component" value="Unassembled WGS sequence"/>
</dbReference>